<keyword evidence="6" id="KW-1185">Reference proteome</keyword>
<dbReference type="Gene3D" id="3.40.640.10">
    <property type="entry name" value="Type I PLP-dependent aspartate aminotransferase-like (Major domain)"/>
    <property type="match status" value="1"/>
</dbReference>
<reference evidence="5 7" key="2">
    <citation type="journal article" date="2018" name="Elife">
        <title>Functional genomics of lipid metabolism in the oleaginous yeast Rhodosporidium toruloides.</title>
        <authorList>
            <person name="Coradetti S.T."/>
            <person name="Pinel D."/>
            <person name="Geiselman G."/>
            <person name="Ito M."/>
            <person name="Mondo S."/>
            <person name="Reilly M.C."/>
            <person name="Cheng Y.F."/>
            <person name="Bauer S."/>
            <person name="Grigoriev I."/>
            <person name="Gladden J.M."/>
            <person name="Simmons B.A."/>
            <person name="Brem R."/>
            <person name="Arkin A.P."/>
            <person name="Skerker J.M."/>
        </authorList>
    </citation>
    <scope>NUCLEOTIDE SEQUENCE [LARGE SCALE GENOMIC DNA]</scope>
    <source>
        <strain evidence="5 7">NBRC 0880</strain>
    </source>
</reference>
<evidence type="ECO:0000256" key="1">
    <source>
        <dbReference type="ARBA" id="ARBA00001933"/>
    </source>
</evidence>
<sequence>MPTAFRVQPPPPSHVGDLVPADTPHAVSVALPTWQDNVDYEEGEQRVKDAMTSGYPRFFIHHRIQALADLACAKFGQPDELCILLPTESTARGCSSFLSSRSPHVQSRIVSWPIHAVSSSSPTDSTPSASAATRTITVWACFFPSSDFPAAKQYWQHTGEGISSRVAERCLILLGEIEADSNGATGGAGASPTQATPSQAGPGQEGATRFFVNGGGNGAVNGGRYASSKSRYQVAKGSATTPPVAAGIEVARPTVSSKLRYSTSKVRATNGGDSGEATPSSSEANSLANSIEQLPMPSASSSRRPSQDASSSSPLPTPATPLLAMTNGTSLVEQDEDVLARYVEERYGRNLDLSLAPLAKLAMRRRIAGVLREGPGEAIPVQDMTGAKREESTRGVTGLTEDDVWLYPCGMNAIFHAHQVAMEAWKREGREVGKSVCFGFPYTDTLKILEKWGPGCHFFGRGLTSDLPSLRQTLQQSSPPILALFCEFPSNPLLRSPPLHELRKLADEFGFLIVVDETIAGFVNVEVLPLADIVVSSLTKVFSGDSNVMGGSLVLNPKAPHYAALKTAQEATYEDAYFDEDAIYMERNSRDFQARVAQENSTAEMLCDFMRSRRVPGPAATGVIDELKREELANGAETSEFVVTEVYYPKYMTPEHYLASLRPPNPSLGPKSSGFGALFSLTFSSILASRTFFDALPCYKGPSLGTNFTLACPYTILAHYTELEWAKEWGVEKGLVRISTGLEEPEVLRQWFEEALEKAERAVREAKERGETVE</sequence>
<organism evidence="4 6">
    <name type="scientific">Rhodotorula toruloides</name>
    <name type="common">Yeast</name>
    <name type="synonym">Rhodosporidium toruloides</name>
    <dbReference type="NCBI Taxonomy" id="5286"/>
    <lineage>
        <taxon>Eukaryota</taxon>
        <taxon>Fungi</taxon>
        <taxon>Dikarya</taxon>
        <taxon>Basidiomycota</taxon>
        <taxon>Pucciniomycotina</taxon>
        <taxon>Microbotryomycetes</taxon>
        <taxon>Sporidiobolales</taxon>
        <taxon>Sporidiobolaceae</taxon>
        <taxon>Rhodotorula</taxon>
    </lineage>
</organism>
<dbReference type="OMA" id="KVAKRCR"/>
<dbReference type="InterPro" id="IPR015421">
    <property type="entry name" value="PyrdxlP-dep_Trfase_major"/>
</dbReference>
<dbReference type="GO" id="GO:0003962">
    <property type="term" value="F:cystathionine gamma-synthase activity"/>
    <property type="evidence" value="ECO:0007669"/>
    <property type="project" value="TreeGrafter"/>
</dbReference>
<feature type="compositionally biased region" description="Polar residues" evidence="3">
    <location>
        <begin position="277"/>
        <end position="292"/>
    </location>
</feature>
<evidence type="ECO:0000313" key="7">
    <source>
        <dbReference type="Proteomes" id="UP000239560"/>
    </source>
</evidence>
<evidence type="ECO:0000256" key="3">
    <source>
        <dbReference type="SAM" id="MobiDB-lite"/>
    </source>
</evidence>
<dbReference type="EMBL" id="LCTV02000016">
    <property type="protein sequence ID" value="PRQ70231.1"/>
    <property type="molecule type" value="Genomic_DNA"/>
</dbReference>
<evidence type="ECO:0000313" key="4">
    <source>
        <dbReference type="EMBL" id="CTR11218.1"/>
    </source>
</evidence>
<dbReference type="Pfam" id="PF01053">
    <property type="entry name" value="Cys_Met_Meta_PP"/>
    <property type="match status" value="1"/>
</dbReference>
<accession>A0A0K3CQE2</accession>
<dbReference type="GO" id="GO:0019346">
    <property type="term" value="P:transsulfuration"/>
    <property type="evidence" value="ECO:0007669"/>
    <property type="project" value="InterPro"/>
</dbReference>
<dbReference type="SUPFAM" id="SSF53383">
    <property type="entry name" value="PLP-dependent transferases"/>
    <property type="match status" value="1"/>
</dbReference>
<dbReference type="GO" id="GO:0030170">
    <property type="term" value="F:pyridoxal phosphate binding"/>
    <property type="evidence" value="ECO:0007669"/>
    <property type="project" value="InterPro"/>
</dbReference>
<dbReference type="InterPro" id="IPR000277">
    <property type="entry name" value="Cys/Met-Metab_PyrdxlP-dep_enz"/>
</dbReference>
<dbReference type="STRING" id="5286.A0A0K3CQE2"/>
<name>A0A0K3CQE2_RHOTO</name>
<dbReference type="Gene3D" id="3.90.1150.10">
    <property type="entry name" value="Aspartate Aminotransferase, domain 1"/>
    <property type="match status" value="1"/>
</dbReference>
<dbReference type="AlphaFoldDB" id="A0A0K3CQE2"/>
<keyword evidence="2" id="KW-0663">Pyridoxal phosphate</keyword>
<feature type="region of interest" description="Disordered" evidence="3">
    <location>
        <begin position="258"/>
        <end position="329"/>
    </location>
</feature>
<gene>
    <name evidence="4" type="primary">FGENESH: predicted gene_16.105</name>
    <name evidence="5" type="ORF">AAT19DRAFT_11463</name>
    <name evidence="4" type="ORF">BN2166_0070790</name>
</gene>
<proteinExistence type="predicted"/>
<dbReference type="InterPro" id="IPR051750">
    <property type="entry name" value="Trans-sulfuration_enzymes"/>
</dbReference>
<dbReference type="PANTHER" id="PTHR42699:SF1">
    <property type="entry name" value="CYSTATHIONINE GAMMA-SYNTHASE-RELATED"/>
    <property type="match status" value="1"/>
</dbReference>
<feature type="compositionally biased region" description="Low complexity" evidence="3">
    <location>
        <begin position="294"/>
        <end position="324"/>
    </location>
</feature>
<feature type="region of interest" description="Disordered" evidence="3">
    <location>
        <begin position="183"/>
        <end position="209"/>
    </location>
</feature>
<dbReference type="OrthoDB" id="10047078at2759"/>
<dbReference type="FunFam" id="3.40.640.10:FF:000094">
    <property type="entry name" value="Probable cystathionine gamma-synthase"/>
    <property type="match status" value="1"/>
</dbReference>
<evidence type="ECO:0000313" key="5">
    <source>
        <dbReference type="EMBL" id="PRQ70231.1"/>
    </source>
</evidence>
<dbReference type="PANTHER" id="PTHR42699">
    <property type="match status" value="1"/>
</dbReference>
<reference evidence="4 6" key="1">
    <citation type="submission" date="2015-07" db="EMBL/GenBank/DDBJ databases">
        <authorList>
            <person name="Cajimat M.N.B."/>
            <person name="Milazzo M.L."/>
            <person name="Fulhorst C.F."/>
        </authorList>
    </citation>
    <scope>NUCLEOTIDE SEQUENCE [LARGE SCALE GENOMIC DNA]</scope>
    <source>
        <strain evidence="4">Single colony</strain>
    </source>
</reference>
<dbReference type="EMBL" id="CWKI01000016">
    <property type="protein sequence ID" value="CTR11218.1"/>
    <property type="molecule type" value="Genomic_DNA"/>
</dbReference>
<comment type="cofactor">
    <cofactor evidence="1">
        <name>pyridoxal 5'-phosphate</name>
        <dbReference type="ChEBI" id="CHEBI:597326"/>
    </cofactor>
</comment>
<protein>
    <submittedName>
        <fullName evidence="4 5">Putative cystathionine gamma-synthase</fullName>
    </submittedName>
</protein>
<dbReference type="InterPro" id="IPR015424">
    <property type="entry name" value="PyrdxlP-dep_Trfase"/>
</dbReference>
<evidence type="ECO:0000313" key="6">
    <source>
        <dbReference type="Proteomes" id="UP000199069"/>
    </source>
</evidence>
<dbReference type="Proteomes" id="UP000199069">
    <property type="component" value="Unassembled WGS sequence"/>
</dbReference>
<feature type="compositionally biased region" description="Polar residues" evidence="3">
    <location>
        <begin position="191"/>
        <end position="201"/>
    </location>
</feature>
<dbReference type="Proteomes" id="UP000239560">
    <property type="component" value="Unassembled WGS sequence"/>
</dbReference>
<dbReference type="InterPro" id="IPR015422">
    <property type="entry name" value="PyrdxlP-dep_Trfase_small"/>
</dbReference>
<feature type="compositionally biased region" description="Polar residues" evidence="3">
    <location>
        <begin position="258"/>
        <end position="267"/>
    </location>
</feature>
<evidence type="ECO:0000256" key="2">
    <source>
        <dbReference type="ARBA" id="ARBA00022898"/>
    </source>
</evidence>